<keyword evidence="3" id="KW-0804">Transcription</keyword>
<keyword evidence="2" id="KW-0238">DNA-binding</keyword>
<dbReference type="STRING" id="1777141.AWB80_05799"/>
<dbReference type="GO" id="GO:0003700">
    <property type="term" value="F:DNA-binding transcription factor activity"/>
    <property type="evidence" value="ECO:0007669"/>
    <property type="project" value="InterPro"/>
</dbReference>
<dbReference type="PANTHER" id="PTHR43537">
    <property type="entry name" value="TRANSCRIPTIONAL REGULATOR, GNTR FAMILY"/>
    <property type="match status" value="1"/>
</dbReference>
<comment type="caution">
    <text evidence="5">The sequence shown here is derived from an EMBL/GenBank/DDBJ whole genome shotgun (WGS) entry which is preliminary data.</text>
</comment>
<evidence type="ECO:0000256" key="2">
    <source>
        <dbReference type="ARBA" id="ARBA00023125"/>
    </source>
</evidence>
<gene>
    <name evidence="5" type="ORF">AWB80_05799</name>
</gene>
<dbReference type="InterPro" id="IPR008920">
    <property type="entry name" value="TF_FadR/GntR_C"/>
</dbReference>
<name>A0A158CT81_9BURK</name>
<keyword evidence="6" id="KW-1185">Reference proteome</keyword>
<dbReference type="RefSeq" id="WP_061178150.1">
    <property type="nucleotide sequence ID" value="NZ_FCOE02000026.1"/>
</dbReference>
<proteinExistence type="predicted"/>
<evidence type="ECO:0000313" key="6">
    <source>
        <dbReference type="Proteomes" id="UP000054911"/>
    </source>
</evidence>
<dbReference type="AlphaFoldDB" id="A0A158CT81"/>
<dbReference type="SUPFAM" id="SSF48008">
    <property type="entry name" value="GntR ligand-binding domain-like"/>
    <property type="match status" value="1"/>
</dbReference>
<feature type="domain" description="HTH gntR-type" evidence="4">
    <location>
        <begin position="17"/>
        <end position="84"/>
    </location>
</feature>
<dbReference type="GO" id="GO:0003677">
    <property type="term" value="F:DNA binding"/>
    <property type="evidence" value="ECO:0007669"/>
    <property type="project" value="UniProtKB-KW"/>
</dbReference>
<dbReference type="SMART" id="SM00345">
    <property type="entry name" value="HTH_GNTR"/>
    <property type="match status" value="1"/>
</dbReference>
<dbReference type="SUPFAM" id="SSF46785">
    <property type="entry name" value="Winged helix' DNA-binding domain"/>
    <property type="match status" value="1"/>
</dbReference>
<dbReference type="OrthoDB" id="5243844at2"/>
<protein>
    <submittedName>
        <fullName evidence="5">GntR family transcriptional regulator</fullName>
    </submittedName>
</protein>
<evidence type="ECO:0000313" key="5">
    <source>
        <dbReference type="EMBL" id="SAK85582.1"/>
    </source>
</evidence>
<dbReference type="PANTHER" id="PTHR43537:SF53">
    <property type="entry name" value="HTH-TYPE TRANSCRIPTIONAL REPRESSOR NANR"/>
    <property type="match status" value="1"/>
</dbReference>
<dbReference type="InterPro" id="IPR000524">
    <property type="entry name" value="Tscrpt_reg_HTH_GntR"/>
</dbReference>
<evidence type="ECO:0000256" key="1">
    <source>
        <dbReference type="ARBA" id="ARBA00023015"/>
    </source>
</evidence>
<dbReference type="InterPro" id="IPR036390">
    <property type="entry name" value="WH_DNA-bd_sf"/>
</dbReference>
<evidence type="ECO:0000256" key="3">
    <source>
        <dbReference type="ARBA" id="ARBA00023163"/>
    </source>
</evidence>
<dbReference type="PROSITE" id="PS50949">
    <property type="entry name" value="HTH_GNTR"/>
    <property type="match status" value="1"/>
</dbReference>
<dbReference type="InterPro" id="IPR011711">
    <property type="entry name" value="GntR_C"/>
</dbReference>
<evidence type="ECO:0000259" key="4">
    <source>
        <dbReference type="PROSITE" id="PS50949"/>
    </source>
</evidence>
<dbReference type="Gene3D" id="1.10.10.10">
    <property type="entry name" value="Winged helix-like DNA-binding domain superfamily/Winged helix DNA-binding domain"/>
    <property type="match status" value="1"/>
</dbReference>
<reference evidence="5" key="1">
    <citation type="submission" date="2016-01" db="EMBL/GenBank/DDBJ databases">
        <authorList>
            <person name="Peeters C."/>
        </authorList>
    </citation>
    <scope>NUCLEOTIDE SEQUENCE [LARGE SCALE GENOMIC DNA]</scope>
    <source>
        <strain evidence="5">LMG 29323</strain>
    </source>
</reference>
<dbReference type="CDD" id="cd07377">
    <property type="entry name" value="WHTH_GntR"/>
    <property type="match status" value="1"/>
</dbReference>
<keyword evidence="1" id="KW-0805">Transcription regulation</keyword>
<dbReference type="Pfam" id="PF07729">
    <property type="entry name" value="FCD"/>
    <property type="match status" value="1"/>
</dbReference>
<accession>A0A158CT81</accession>
<dbReference type="Proteomes" id="UP000054911">
    <property type="component" value="Unassembled WGS sequence"/>
</dbReference>
<dbReference type="EMBL" id="FCOE02000026">
    <property type="protein sequence ID" value="SAK85582.1"/>
    <property type="molecule type" value="Genomic_DNA"/>
</dbReference>
<dbReference type="Gene3D" id="1.20.120.530">
    <property type="entry name" value="GntR ligand-binding domain-like"/>
    <property type="match status" value="1"/>
</dbReference>
<organism evidence="5 6">
    <name type="scientific">Caballeronia pedi</name>
    <dbReference type="NCBI Taxonomy" id="1777141"/>
    <lineage>
        <taxon>Bacteria</taxon>
        <taxon>Pseudomonadati</taxon>
        <taxon>Pseudomonadota</taxon>
        <taxon>Betaproteobacteria</taxon>
        <taxon>Burkholderiales</taxon>
        <taxon>Burkholderiaceae</taxon>
        <taxon>Caballeronia</taxon>
    </lineage>
</organism>
<sequence>MPKNSVLPLLNDTQSTDSTSDEIYERIYLAILEHRLTPGTKLAEERLASIFKASRARVREALSKLAYEQIVEVFPKRGWFVAKPSVEQARDVFEARRLIEPAVMRRLANSMTEEKRAALKEHLNKEMNARKVEDKRAIIRLSGEFHNLAAALAGNSSFTRSLRELSTLTCLVILLYNAPIVASCRADEHERIVVALNQGDGETAAKIMLEHLDHIEGSLDLDSTEEEADLEEIFLR</sequence>
<dbReference type="Pfam" id="PF00392">
    <property type="entry name" value="GntR"/>
    <property type="match status" value="1"/>
</dbReference>
<dbReference type="SMART" id="SM00895">
    <property type="entry name" value="FCD"/>
    <property type="match status" value="1"/>
</dbReference>
<dbReference type="InterPro" id="IPR036388">
    <property type="entry name" value="WH-like_DNA-bd_sf"/>
</dbReference>